<feature type="transmembrane region" description="Helical" evidence="6">
    <location>
        <begin position="100"/>
        <end position="122"/>
    </location>
</feature>
<dbReference type="EMBL" id="JAUBYV010000012">
    <property type="protein sequence ID" value="KAK2623776.1"/>
    <property type="molecule type" value="Genomic_DNA"/>
</dbReference>
<dbReference type="Pfam" id="PF07690">
    <property type="entry name" value="MFS_1"/>
    <property type="match status" value="1"/>
</dbReference>
<organism evidence="9 10">
    <name type="scientific">Diplocarpon rosae</name>
    <dbReference type="NCBI Taxonomy" id="946125"/>
    <lineage>
        <taxon>Eukaryota</taxon>
        <taxon>Fungi</taxon>
        <taxon>Dikarya</taxon>
        <taxon>Ascomycota</taxon>
        <taxon>Pezizomycotina</taxon>
        <taxon>Leotiomycetes</taxon>
        <taxon>Helotiales</taxon>
        <taxon>Drepanopezizaceae</taxon>
        <taxon>Diplocarpon</taxon>
    </lineage>
</organism>
<dbReference type="InterPro" id="IPR011701">
    <property type="entry name" value="MFS"/>
</dbReference>
<evidence type="ECO:0000256" key="7">
    <source>
        <dbReference type="SAM" id="SignalP"/>
    </source>
</evidence>
<sequence length="420" mass="45949">MTLLPLLFLGLLVFQLDRMNLASALTAGFATDIGINQATINFGNQVLTFGLIATLQCQVKNRTGFLLVRSFLGLAESGYIPGSIYTLSTWYTQKERARRVAIFFFGMFGGNAIGPLLASGLIKLDGKGGLKGWQWIFLLEGLFTILVSLLILLFLPGSPEHPSPLLSKGLVHISPSEGQILQQRIAAETPCAAYRPQHLRISPSTVLKTMSNWRRWPHFLATSLVFSTWSPLTTYTPTIIMKLGFSRVEANALASVGALLALLVVFVFAAVSDKTGRRGGVVAAAIGCYLVTLIVLRTTEEHVGKWSQWGLWTAVNAFAVGYHPAHNTWLQLNCHGPEERSIGIALWVMSANIGMMYGTQYFQAADQPLYHTGLTTMLGVAGGGAVLVLLQEAIYWGWNRHACHARLGAGREIPDRMYVL</sequence>
<feature type="transmembrane region" description="Helical" evidence="6">
    <location>
        <begin position="216"/>
        <end position="232"/>
    </location>
</feature>
<evidence type="ECO:0000313" key="9">
    <source>
        <dbReference type="EMBL" id="KAK2623776.1"/>
    </source>
</evidence>
<comment type="caution">
    <text evidence="9">The sequence shown here is derived from an EMBL/GenBank/DDBJ whole genome shotgun (WGS) entry which is preliminary data.</text>
</comment>
<feature type="domain" description="Major facilitator superfamily (MFS) profile" evidence="8">
    <location>
        <begin position="1"/>
        <end position="420"/>
    </location>
</feature>
<protein>
    <recommendedName>
        <fullName evidence="8">Major facilitator superfamily (MFS) profile domain-containing protein</fullName>
    </recommendedName>
</protein>
<dbReference type="GO" id="GO:0016020">
    <property type="term" value="C:membrane"/>
    <property type="evidence" value="ECO:0007669"/>
    <property type="project" value="UniProtKB-SubCell"/>
</dbReference>
<dbReference type="InterPro" id="IPR020846">
    <property type="entry name" value="MFS_dom"/>
</dbReference>
<evidence type="ECO:0000259" key="8">
    <source>
        <dbReference type="PROSITE" id="PS50850"/>
    </source>
</evidence>
<comment type="subcellular location">
    <subcellularLocation>
        <location evidence="1">Membrane</location>
        <topology evidence="1">Multi-pass membrane protein</topology>
    </subcellularLocation>
</comment>
<dbReference type="Gene3D" id="1.20.1250.20">
    <property type="entry name" value="MFS general substrate transporter like domains"/>
    <property type="match status" value="2"/>
</dbReference>
<feature type="transmembrane region" description="Helical" evidence="6">
    <location>
        <begin position="279"/>
        <end position="297"/>
    </location>
</feature>
<proteinExistence type="predicted"/>
<accession>A0AAD9WBY3</accession>
<name>A0AAD9WBY3_9HELO</name>
<evidence type="ECO:0000256" key="5">
    <source>
        <dbReference type="ARBA" id="ARBA00023136"/>
    </source>
</evidence>
<keyword evidence="2" id="KW-0813">Transport</keyword>
<dbReference type="PANTHER" id="PTHR43791:SF32">
    <property type="entry name" value="MAJOR FACILITATOR SUPERFAMILY (MFS) PROFILE DOMAIN-CONTAINING PROTEIN"/>
    <property type="match status" value="1"/>
</dbReference>
<feature type="transmembrane region" description="Helical" evidence="6">
    <location>
        <begin position="342"/>
        <end position="363"/>
    </location>
</feature>
<feature type="chain" id="PRO_5042073876" description="Major facilitator superfamily (MFS) profile domain-containing protein" evidence="7">
    <location>
        <begin position="25"/>
        <end position="420"/>
    </location>
</feature>
<reference evidence="9" key="1">
    <citation type="submission" date="2023-06" db="EMBL/GenBank/DDBJ databases">
        <title>Draft genome of Marssonina rosae.</title>
        <authorList>
            <person name="Cheng Q."/>
        </authorList>
    </citation>
    <scope>NUCLEOTIDE SEQUENCE</scope>
    <source>
        <strain evidence="9">R4</strain>
    </source>
</reference>
<keyword evidence="3 6" id="KW-0812">Transmembrane</keyword>
<keyword evidence="5 6" id="KW-0472">Membrane</keyword>
<evidence type="ECO:0000256" key="3">
    <source>
        <dbReference type="ARBA" id="ARBA00022692"/>
    </source>
</evidence>
<dbReference type="PROSITE" id="PS50850">
    <property type="entry name" value="MFS"/>
    <property type="match status" value="1"/>
</dbReference>
<evidence type="ECO:0000313" key="10">
    <source>
        <dbReference type="Proteomes" id="UP001285354"/>
    </source>
</evidence>
<evidence type="ECO:0000256" key="6">
    <source>
        <dbReference type="SAM" id="Phobius"/>
    </source>
</evidence>
<feature type="transmembrane region" description="Helical" evidence="6">
    <location>
        <begin position="134"/>
        <end position="155"/>
    </location>
</feature>
<keyword evidence="4 6" id="KW-1133">Transmembrane helix</keyword>
<keyword evidence="10" id="KW-1185">Reference proteome</keyword>
<dbReference type="InterPro" id="IPR036259">
    <property type="entry name" value="MFS_trans_sf"/>
</dbReference>
<evidence type="ECO:0000256" key="4">
    <source>
        <dbReference type="ARBA" id="ARBA00022989"/>
    </source>
</evidence>
<feature type="transmembrane region" description="Helical" evidence="6">
    <location>
        <begin position="252"/>
        <end position="272"/>
    </location>
</feature>
<feature type="signal peptide" evidence="7">
    <location>
        <begin position="1"/>
        <end position="24"/>
    </location>
</feature>
<dbReference type="GO" id="GO:0022857">
    <property type="term" value="F:transmembrane transporter activity"/>
    <property type="evidence" value="ECO:0007669"/>
    <property type="project" value="InterPro"/>
</dbReference>
<dbReference type="SUPFAM" id="SSF103473">
    <property type="entry name" value="MFS general substrate transporter"/>
    <property type="match status" value="1"/>
</dbReference>
<evidence type="ECO:0000256" key="1">
    <source>
        <dbReference type="ARBA" id="ARBA00004141"/>
    </source>
</evidence>
<gene>
    <name evidence="9" type="ORF">QTJ16_006957</name>
</gene>
<keyword evidence="7" id="KW-0732">Signal</keyword>
<evidence type="ECO:0000256" key="2">
    <source>
        <dbReference type="ARBA" id="ARBA00022448"/>
    </source>
</evidence>
<feature type="transmembrane region" description="Helical" evidence="6">
    <location>
        <begin position="369"/>
        <end position="390"/>
    </location>
</feature>
<dbReference type="PANTHER" id="PTHR43791">
    <property type="entry name" value="PERMEASE-RELATED"/>
    <property type="match status" value="1"/>
</dbReference>
<dbReference type="AlphaFoldDB" id="A0AAD9WBY3"/>
<dbReference type="Proteomes" id="UP001285354">
    <property type="component" value="Unassembled WGS sequence"/>
</dbReference>
<feature type="transmembrane region" description="Helical" evidence="6">
    <location>
        <begin position="309"/>
        <end position="330"/>
    </location>
</feature>